<accession>A0A086PEH9</accession>
<gene>
    <name evidence="1" type="ORF">BV98_000045</name>
</gene>
<dbReference type="PIRSF" id="PIRSF007028">
    <property type="entry name" value="UCP007028"/>
    <property type="match status" value="1"/>
</dbReference>
<comment type="caution">
    <text evidence="1">The sequence shown here is derived from an EMBL/GenBank/DDBJ whole genome shotgun (WGS) entry which is preliminary data.</text>
</comment>
<dbReference type="eggNOG" id="COG5507">
    <property type="taxonomic scope" value="Bacteria"/>
</dbReference>
<dbReference type="Gene3D" id="3.30.70.100">
    <property type="match status" value="1"/>
</dbReference>
<dbReference type="InterPro" id="IPR011008">
    <property type="entry name" value="Dimeric_a/b-barrel"/>
</dbReference>
<dbReference type="InterPro" id="IPR009874">
    <property type="entry name" value="DUF1428"/>
</dbReference>
<dbReference type="EMBL" id="JFZA02000001">
    <property type="protein sequence ID" value="KFG91797.1"/>
    <property type="molecule type" value="Genomic_DNA"/>
</dbReference>
<keyword evidence="2" id="KW-1185">Reference proteome</keyword>
<dbReference type="RefSeq" id="WP_037462213.1">
    <property type="nucleotide sequence ID" value="NZ_BCZD01000001.1"/>
</dbReference>
<dbReference type="OrthoDB" id="9792392at2"/>
<dbReference type="Pfam" id="PF07237">
    <property type="entry name" value="DUF1428"/>
    <property type="match status" value="1"/>
</dbReference>
<protein>
    <submittedName>
        <fullName evidence="1">RNA signal recognition particle 4.5S RNA</fullName>
    </submittedName>
</protein>
<dbReference type="Proteomes" id="UP000024284">
    <property type="component" value="Unassembled WGS sequence"/>
</dbReference>
<dbReference type="AlphaFoldDB" id="A0A086PEH9"/>
<proteinExistence type="predicted"/>
<dbReference type="STRING" id="76947.GCA_002080435_00977"/>
<dbReference type="PATRIC" id="fig|1219045.3.peg.44"/>
<dbReference type="SUPFAM" id="SSF54909">
    <property type="entry name" value="Dimeric alpha+beta barrel"/>
    <property type="match status" value="1"/>
</dbReference>
<name>A0A086PEH9_SPHHM</name>
<sequence length="120" mass="13487">MSYMDGFVVPVPKGNKQAYIDAAAYAAPIFIEHGATRVVECWGDDIQKGKVNDFRTSVIAEDDEEVVFSWIEWPSKEVRDAGMAKVMADERMKPQEGHPMPFNGQRMIYGGFSVLLDQRA</sequence>
<reference evidence="1" key="1">
    <citation type="submission" date="2014-08" db="EMBL/GenBank/DDBJ databases">
        <title>Draft genome sequences of Sphingobium herbicidovorans.</title>
        <authorList>
            <person name="Gan H.M."/>
            <person name="Gan H.Y."/>
            <person name="Savka M.A."/>
        </authorList>
    </citation>
    <scope>NUCLEOTIDE SEQUENCE [LARGE SCALE GENOMIC DNA]</scope>
    <source>
        <strain evidence="1">NBRC 16415</strain>
    </source>
</reference>
<organism evidence="1 2">
    <name type="scientific">Sphingobium herbicidovorans (strain ATCC 700291 / DSM 11019 / CCUG 56400 / KCTC 2939 / LMG 18315 / NBRC 16415 / MH)</name>
    <name type="common">Sphingomonas herbicidovorans</name>
    <dbReference type="NCBI Taxonomy" id="1219045"/>
    <lineage>
        <taxon>Bacteria</taxon>
        <taxon>Pseudomonadati</taxon>
        <taxon>Pseudomonadota</taxon>
        <taxon>Alphaproteobacteria</taxon>
        <taxon>Sphingomonadales</taxon>
        <taxon>Sphingomonadaceae</taxon>
        <taxon>Sphingobium</taxon>
    </lineage>
</organism>
<evidence type="ECO:0000313" key="1">
    <source>
        <dbReference type="EMBL" id="KFG91797.1"/>
    </source>
</evidence>
<evidence type="ECO:0000313" key="2">
    <source>
        <dbReference type="Proteomes" id="UP000024284"/>
    </source>
</evidence>